<protein>
    <submittedName>
        <fullName evidence="5">MarR family transcriptional regulator</fullName>
    </submittedName>
</protein>
<dbReference type="PANTHER" id="PTHR42756:SF1">
    <property type="entry name" value="TRANSCRIPTIONAL REPRESSOR OF EMRAB OPERON"/>
    <property type="match status" value="1"/>
</dbReference>
<dbReference type="PROSITE" id="PS50995">
    <property type="entry name" value="HTH_MARR_2"/>
    <property type="match status" value="1"/>
</dbReference>
<evidence type="ECO:0000313" key="6">
    <source>
        <dbReference type="Proteomes" id="UP000031977"/>
    </source>
</evidence>
<dbReference type="Gene3D" id="1.10.10.10">
    <property type="entry name" value="Winged helix-like DNA-binding domain superfamily/Winged helix DNA-binding domain"/>
    <property type="match status" value="1"/>
</dbReference>
<evidence type="ECO:0000256" key="1">
    <source>
        <dbReference type="ARBA" id="ARBA00023015"/>
    </source>
</evidence>
<evidence type="ECO:0000256" key="2">
    <source>
        <dbReference type="ARBA" id="ARBA00023125"/>
    </source>
</evidence>
<dbReference type="EMBL" id="JXOK01000032">
    <property type="protein sequence ID" value="KIN11176.1"/>
    <property type="molecule type" value="Genomic_DNA"/>
</dbReference>
<dbReference type="AlphaFoldDB" id="A0A0C3HSM3"/>
<dbReference type="SUPFAM" id="SSF46785">
    <property type="entry name" value="Winged helix' DNA-binding domain"/>
    <property type="match status" value="1"/>
</dbReference>
<evidence type="ECO:0000259" key="4">
    <source>
        <dbReference type="PROSITE" id="PS50995"/>
    </source>
</evidence>
<keyword evidence="1" id="KW-0805">Transcription regulation</keyword>
<feature type="domain" description="HTH marR-type" evidence="4">
    <location>
        <begin position="7"/>
        <end position="145"/>
    </location>
</feature>
<dbReference type="GO" id="GO:0003677">
    <property type="term" value="F:DNA binding"/>
    <property type="evidence" value="ECO:0007669"/>
    <property type="project" value="UniProtKB-KW"/>
</dbReference>
<evidence type="ECO:0000313" key="5">
    <source>
        <dbReference type="EMBL" id="KIN11176.1"/>
    </source>
</evidence>
<keyword evidence="6" id="KW-1185">Reference proteome</keyword>
<dbReference type="STRING" id="50718.SU60_09100"/>
<dbReference type="InterPro" id="IPR011991">
    <property type="entry name" value="ArsR-like_HTH"/>
</dbReference>
<keyword evidence="3" id="KW-0804">Transcription</keyword>
<dbReference type="SMART" id="SM00347">
    <property type="entry name" value="HTH_MARR"/>
    <property type="match status" value="1"/>
</dbReference>
<dbReference type="InterPro" id="IPR036388">
    <property type="entry name" value="WH-like_DNA-bd_sf"/>
</dbReference>
<dbReference type="PRINTS" id="PR00598">
    <property type="entry name" value="HTHMARR"/>
</dbReference>
<dbReference type="CDD" id="cd00090">
    <property type="entry name" value="HTH_ARSR"/>
    <property type="match status" value="1"/>
</dbReference>
<dbReference type="GO" id="GO:0003700">
    <property type="term" value="F:DNA-binding transcription factor activity"/>
    <property type="evidence" value="ECO:0007669"/>
    <property type="project" value="InterPro"/>
</dbReference>
<proteinExistence type="predicted"/>
<evidence type="ECO:0000256" key="3">
    <source>
        <dbReference type="ARBA" id="ARBA00023163"/>
    </source>
</evidence>
<dbReference type="InterPro" id="IPR000835">
    <property type="entry name" value="HTH_MarR-typ"/>
</dbReference>
<dbReference type="Pfam" id="PF12802">
    <property type="entry name" value="MarR_2"/>
    <property type="match status" value="1"/>
</dbReference>
<dbReference type="RefSeq" id="WP_041155254.1">
    <property type="nucleotide sequence ID" value="NZ_CBCRVP010000040.1"/>
</dbReference>
<sequence length="148" mass="16725">MKSYSQQQSLGYLTGLASRLFNRLLTSRFKQAGIDMTAEQWGVILALSTHEPMTQNQISELLYLEKSSVSRSIDCLEKRGWIERRRSPHDSRSKIVSLSEKALCVVEKGKEIAAKVLLDAQQGVDESQLQTTKENLSETIANLRQLNK</sequence>
<accession>A0A0C3HSM3</accession>
<dbReference type="InterPro" id="IPR036390">
    <property type="entry name" value="WH_DNA-bd_sf"/>
</dbReference>
<reference evidence="5 6" key="1">
    <citation type="submission" date="2015-01" db="EMBL/GenBank/DDBJ databases">
        <title>Draft genome of Vibrio mytili type strain CAIM 528.</title>
        <authorList>
            <person name="Gonzalez-Castillo A."/>
            <person name="Gomez-Gil B."/>
            <person name="Enciso-Ibarra J."/>
        </authorList>
    </citation>
    <scope>NUCLEOTIDE SEQUENCE [LARGE SCALE GENOMIC DNA]</scope>
    <source>
        <strain evidence="5 6">CAIM 528</strain>
    </source>
</reference>
<dbReference type="Proteomes" id="UP000031977">
    <property type="component" value="Unassembled WGS sequence"/>
</dbReference>
<comment type="caution">
    <text evidence="5">The sequence shown here is derived from an EMBL/GenBank/DDBJ whole genome shotgun (WGS) entry which is preliminary data.</text>
</comment>
<dbReference type="PANTHER" id="PTHR42756">
    <property type="entry name" value="TRANSCRIPTIONAL REGULATOR, MARR"/>
    <property type="match status" value="1"/>
</dbReference>
<keyword evidence="2" id="KW-0238">DNA-binding</keyword>
<gene>
    <name evidence="5" type="ORF">SU60_09100</name>
</gene>
<name>A0A0C3HSM3_9VIBR</name>
<organism evidence="5 6">
    <name type="scientific">Vibrio mytili</name>
    <dbReference type="NCBI Taxonomy" id="50718"/>
    <lineage>
        <taxon>Bacteria</taxon>
        <taxon>Pseudomonadati</taxon>
        <taxon>Pseudomonadota</taxon>
        <taxon>Gammaproteobacteria</taxon>
        <taxon>Vibrionales</taxon>
        <taxon>Vibrionaceae</taxon>
        <taxon>Vibrio</taxon>
    </lineage>
</organism>